<evidence type="ECO:0000313" key="3">
    <source>
        <dbReference type="Proteomes" id="UP000178650"/>
    </source>
</evidence>
<evidence type="ECO:0000313" key="2">
    <source>
        <dbReference type="EMBL" id="OGZ78312.1"/>
    </source>
</evidence>
<sequence>MYLGNIIPLSKEKTLLAMTIDRKKAVIIVIIFILLAVSLVFGAGYFFEKSENKKMQSELGKQQLNVKVINFSNLFIEKVLKAKTEVSFEDRLKLENDVRALNDSVILGLWEKFTESSTQDQAQESVKNLLDALVKKISH</sequence>
<proteinExistence type="predicted"/>
<gene>
    <name evidence="2" type="ORF">A2358_00920</name>
</gene>
<protein>
    <submittedName>
        <fullName evidence="2">Uncharacterized protein</fullName>
    </submittedName>
</protein>
<organism evidence="2 3">
    <name type="scientific">Candidatus Staskawiczbacteria bacterium RIFOXYB1_FULL_37_44</name>
    <dbReference type="NCBI Taxonomy" id="1802223"/>
    <lineage>
        <taxon>Bacteria</taxon>
        <taxon>Candidatus Staskawicziibacteriota</taxon>
    </lineage>
</organism>
<accession>A0A1G2IUL3</accession>
<dbReference type="EMBL" id="MHPJ01000024">
    <property type="protein sequence ID" value="OGZ78312.1"/>
    <property type="molecule type" value="Genomic_DNA"/>
</dbReference>
<evidence type="ECO:0000256" key="1">
    <source>
        <dbReference type="SAM" id="Phobius"/>
    </source>
</evidence>
<comment type="caution">
    <text evidence="2">The sequence shown here is derived from an EMBL/GenBank/DDBJ whole genome shotgun (WGS) entry which is preliminary data.</text>
</comment>
<name>A0A1G2IUL3_9BACT</name>
<dbReference type="Proteomes" id="UP000178650">
    <property type="component" value="Unassembled WGS sequence"/>
</dbReference>
<keyword evidence="1" id="KW-0472">Membrane</keyword>
<dbReference type="STRING" id="1802223.A2358_00920"/>
<reference evidence="2 3" key="1">
    <citation type="journal article" date="2016" name="Nat. Commun.">
        <title>Thousands of microbial genomes shed light on interconnected biogeochemical processes in an aquifer system.</title>
        <authorList>
            <person name="Anantharaman K."/>
            <person name="Brown C.T."/>
            <person name="Hug L.A."/>
            <person name="Sharon I."/>
            <person name="Castelle C.J."/>
            <person name="Probst A.J."/>
            <person name="Thomas B.C."/>
            <person name="Singh A."/>
            <person name="Wilkins M.J."/>
            <person name="Karaoz U."/>
            <person name="Brodie E.L."/>
            <person name="Williams K.H."/>
            <person name="Hubbard S.S."/>
            <person name="Banfield J.F."/>
        </authorList>
    </citation>
    <scope>NUCLEOTIDE SEQUENCE [LARGE SCALE GENOMIC DNA]</scope>
</reference>
<keyword evidence="1" id="KW-1133">Transmembrane helix</keyword>
<dbReference type="AlphaFoldDB" id="A0A1G2IUL3"/>
<keyword evidence="1" id="KW-0812">Transmembrane</keyword>
<feature type="transmembrane region" description="Helical" evidence="1">
    <location>
        <begin position="25"/>
        <end position="47"/>
    </location>
</feature>